<protein>
    <submittedName>
        <fullName evidence="1">Uncharacterized protein</fullName>
    </submittedName>
</protein>
<gene>
    <name evidence="1" type="ORF">TBIB3V08_LOCUS5688</name>
</gene>
<dbReference type="EMBL" id="OD566060">
    <property type="protein sequence ID" value="CAD7443279.1"/>
    <property type="molecule type" value="Genomic_DNA"/>
</dbReference>
<sequence length="66" mass="7892">MRVDFSKARISNMLLANKFLINMSVNKKVIFFLWSPLFSWFDKQKQDRQWNLLDGNDAYTGVSCWK</sequence>
<organism evidence="1">
    <name type="scientific">Timema bartmani</name>
    <dbReference type="NCBI Taxonomy" id="61472"/>
    <lineage>
        <taxon>Eukaryota</taxon>
        <taxon>Metazoa</taxon>
        <taxon>Ecdysozoa</taxon>
        <taxon>Arthropoda</taxon>
        <taxon>Hexapoda</taxon>
        <taxon>Insecta</taxon>
        <taxon>Pterygota</taxon>
        <taxon>Neoptera</taxon>
        <taxon>Polyneoptera</taxon>
        <taxon>Phasmatodea</taxon>
        <taxon>Timematodea</taxon>
        <taxon>Timematoidea</taxon>
        <taxon>Timematidae</taxon>
        <taxon>Timema</taxon>
    </lineage>
</organism>
<proteinExistence type="predicted"/>
<name>A0A7R9EXK9_9NEOP</name>
<accession>A0A7R9EXK9</accession>
<evidence type="ECO:0000313" key="1">
    <source>
        <dbReference type="EMBL" id="CAD7443279.1"/>
    </source>
</evidence>
<reference evidence="1" key="1">
    <citation type="submission" date="2020-11" db="EMBL/GenBank/DDBJ databases">
        <authorList>
            <person name="Tran Van P."/>
        </authorList>
    </citation>
    <scope>NUCLEOTIDE SEQUENCE</scope>
</reference>
<dbReference type="AlphaFoldDB" id="A0A7R9EXK9"/>